<dbReference type="GO" id="GO:0005737">
    <property type="term" value="C:cytoplasm"/>
    <property type="evidence" value="ECO:0007669"/>
    <property type="project" value="InterPro"/>
</dbReference>
<dbReference type="SUPFAM" id="SSF48097">
    <property type="entry name" value="Regulator of G-protein signaling, RGS"/>
    <property type="match status" value="1"/>
</dbReference>
<dbReference type="EMBL" id="JBBHLL010000455">
    <property type="protein sequence ID" value="KAK7802606.1"/>
    <property type="molecule type" value="Genomic_DNA"/>
</dbReference>
<dbReference type="PANTHER" id="PTHR45872:SF1">
    <property type="entry name" value="RHO GUANINE NUCLEOTIDE EXCHANGE FACTOR 11"/>
    <property type="match status" value="1"/>
</dbReference>
<evidence type="ECO:0000313" key="3">
    <source>
        <dbReference type="EMBL" id="KAK7802606.1"/>
    </source>
</evidence>
<dbReference type="Gene3D" id="1.10.167.10">
    <property type="entry name" value="Regulator of G-protein Signalling 4, domain 2"/>
    <property type="match status" value="1"/>
</dbReference>
<accession>A0AAW0HM66</accession>
<evidence type="ECO:0000259" key="2">
    <source>
        <dbReference type="PROSITE" id="PS50106"/>
    </source>
</evidence>
<feature type="domain" description="PDZ" evidence="2">
    <location>
        <begin position="22"/>
        <end position="86"/>
    </location>
</feature>
<dbReference type="InterPro" id="IPR036034">
    <property type="entry name" value="PDZ_sf"/>
</dbReference>
<evidence type="ECO:0000256" key="1">
    <source>
        <dbReference type="SAM" id="MobiDB-lite"/>
    </source>
</evidence>
<keyword evidence="4" id="KW-1185">Reference proteome</keyword>
<dbReference type="InterPro" id="IPR036305">
    <property type="entry name" value="RGS_sf"/>
</dbReference>
<dbReference type="Gene3D" id="2.30.42.10">
    <property type="match status" value="1"/>
</dbReference>
<name>A0AAW0HM66_MYOGA</name>
<protein>
    <recommendedName>
        <fullName evidence="2">PDZ domain-containing protein</fullName>
    </recommendedName>
</protein>
<feature type="non-terminal residue" evidence="3">
    <location>
        <position position="388"/>
    </location>
</feature>
<dbReference type="GO" id="GO:0005085">
    <property type="term" value="F:guanyl-nucleotide exchange factor activity"/>
    <property type="evidence" value="ECO:0007669"/>
    <property type="project" value="InterPro"/>
</dbReference>
<proteinExistence type="predicted"/>
<dbReference type="PANTHER" id="PTHR45872">
    <property type="entry name" value="RHO GUANINE NUCLEOTIDE EXCHANGE FACTOR 2, ISOFORM D"/>
    <property type="match status" value="1"/>
</dbReference>
<sequence length="388" mass="42698">MSPSHHRQPSDTSETTGLVQRCVIIQKDQHGFGFTVSGDRIVLVQSVRPGGAAMKAGVKEGDRIIKVNGTMVTNSSHLEVVKLIKSGAYVALTLLGSSPSSIGVSGLQQNPPLAGIPRVNPMIPPPPPPPPLPPPQHITGPKPLQDPEVQKHATQILRNMLRQEEKELQRICEVYSRNPDSLLEEQMEGARRRVTQLQLKIQQETGGLVDILPFYSDTSQRTSEGRLSLDSQEADSGLDSGTERFPSVSESLLNRNSVLSDPGLDSPQTSPVILARVAQHHRRQSLDAPVLPPSDQGIDQSPKPLIIGPEEDYDPGYYNNESDIIFQDLEKLKSHPAHLAVFLRYIFSQADPGPLLFYLCSEVYQQTNPKDSRSLGKDIWNIFLEKSA</sequence>
<dbReference type="Proteomes" id="UP001488838">
    <property type="component" value="Unassembled WGS sequence"/>
</dbReference>
<feature type="region of interest" description="Disordered" evidence="1">
    <location>
        <begin position="219"/>
        <end position="246"/>
    </location>
</feature>
<gene>
    <name evidence="3" type="ORF">U0070_010690</name>
</gene>
<evidence type="ECO:0000313" key="4">
    <source>
        <dbReference type="Proteomes" id="UP001488838"/>
    </source>
</evidence>
<organism evidence="3 4">
    <name type="scientific">Myodes glareolus</name>
    <name type="common">Bank vole</name>
    <name type="synonym">Clethrionomys glareolus</name>
    <dbReference type="NCBI Taxonomy" id="447135"/>
    <lineage>
        <taxon>Eukaryota</taxon>
        <taxon>Metazoa</taxon>
        <taxon>Chordata</taxon>
        <taxon>Craniata</taxon>
        <taxon>Vertebrata</taxon>
        <taxon>Euteleostomi</taxon>
        <taxon>Mammalia</taxon>
        <taxon>Eutheria</taxon>
        <taxon>Euarchontoglires</taxon>
        <taxon>Glires</taxon>
        <taxon>Rodentia</taxon>
        <taxon>Myomorpha</taxon>
        <taxon>Muroidea</taxon>
        <taxon>Cricetidae</taxon>
        <taxon>Arvicolinae</taxon>
        <taxon>Myodes</taxon>
    </lineage>
</organism>
<dbReference type="Pfam" id="PF00595">
    <property type="entry name" value="PDZ"/>
    <property type="match status" value="1"/>
</dbReference>
<dbReference type="SUPFAM" id="SSF50156">
    <property type="entry name" value="PDZ domain-like"/>
    <property type="match status" value="1"/>
</dbReference>
<dbReference type="InterPro" id="IPR001478">
    <property type="entry name" value="PDZ"/>
</dbReference>
<dbReference type="SMART" id="SM00228">
    <property type="entry name" value="PDZ"/>
    <property type="match status" value="1"/>
</dbReference>
<feature type="region of interest" description="Disordered" evidence="1">
    <location>
        <begin position="284"/>
        <end position="312"/>
    </location>
</feature>
<dbReference type="Pfam" id="PF09128">
    <property type="entry name" value="RGS-like"/>
    <property type="match status" value="1"/>
</dbReference>
<dbReference type="GO" id="GO:0007186">
    <property type="term" value="P:G protein-coupled receptor signaling pathway"/>
    <property type="evidence" value="ECO:0007669"/>
    <property type="project" value="TreeGrafter"/>
</dbReference>
<reference evidence="3 4" key="1">
    <citation type="journal article" date="2023" name="bioRxiv">
        <title>Conserved and derived expression patterns and positive selection on dental genes reveal complex evolutionary context of ever-growing rodent molars.</title>
        <authorList>
            <person name="Calamari Z.T."/>
            <person name="Song A."/>
            <person name="Cohen E."/>
            <person name="Akter M."/>
            <person name="Roy R.D."/>
            <person name="Hallikas O."/>
            <person name="Christensen M.M."/>
            <person name="Li P."/>
            <person name="Marangoni P."/>
            <person name="Jernvall J."/>
            <person name="Klein O.D."/>
        </authorList>
    </citation>
    <scope>NUCLEOTIDE SEQUENCE [LARGE SCALE GENOMIC DNA]</scope>
    <source>
        <strain evidence="3">V071</strain>
    </source>
</reference>
<dbReference type="InterPro" id="IPR015212">
    <property type="entry name" value="RGS-like_dom"/>
</dbReference>
<dbReference type="GO" id="GO:0001664">
    <property type="term" value="F:G protein-coupled receptor binding"/>
    <property type="evidence" value="ECO:0007669"/>
    <property type="project" value="TreeGrafter"/>
</dbReference>
<dbReference type="InterPro" id="IPR044926">
    <property type="entry name" value="RGS_subdomain_2"/>
</dbReference>
<dbReference type="AlphaFoldDB" id="A0AAW0HM66"/>
<dbReference type="PROSITE" id="PS50106">
    <property type="entry name" value="PDZ"/>
    <property type="match status" value="1"/>
</dbReference>
<dbReference type="CDD" id="cd23069">
    <property type="entry name" value="PDZ_ARHGEF11-12-like"/>
    <property type="match status" value="1"/>
</dbReference>
<dbReference type="FunFam" id="2.30.42.10:FF:000033">
    <property type="entry name" value="Rho guanine nucleotide exchange factor (GEF) 11"/>
    <property type="match status" value="1"/>
</dbReference>
<comment type="caution">
    <text evidence="3">The sequence shown here is derived from an EMBL/GenBank/DDBJ whole genome shotgun (WGS) entry which is preliminary data.</text>
</comment>